<feature type="domain" description="Cell envelope-related transcriptional attenuator" evidence="4">
    <location>
        <begin position="113"/>
        <end position="269"/>
    </location>
</feature>
<accession>A0A1G8WGA1</accession>
<keyword evidence="3" id="KW-0472">Membrane</keyword>
<proteinExistence type="inferred from homology"/>
<evidence type="ECO:0000256" key="2">
    <source>
        <dbReference type="SAM" id="MobiDB-lite"/>
    </source>
</evidence>
<dbReference type="EMBL" id="FNFF01000002">
    <property type="protein sequence ID" value="SDJ77292.1"/>
    <property type="molecule type" value="Genomic_DNA"/>
</dbReference>
<sequence length="377" mass="39999">MPDASQHQPEDSATASGRRGGKGRRRKPRSTRRKALVITAWTAAGVVVLGGAGLGYLYYKFNGNLHGVDINAALGTDRPEDVDNGSMDILVLGSDSRAGDNSKYGGGDGESARSDTAMILHVYEGHKKASVVSIPRDTLVTRPECTTNNGGTDPGGERRMFNESYSVGGPACAVKTVESMSGIRMDHYVEVDFSGFKKLIDTLGGVDITTSKAISDPDSHLNLPAGEHTLNGEQALGLVRTRHAVGDGGDLGRIQLQQAFIKALINQIKDVGVFSSPKKLFDLADTATKATTVDSDLDSVNRLVGFANGLKSIDAHDMKMVTLPVVYDQADPNRVVPLEKQSQMVWDALKADRPIPAAATKDSAGDKGDAGSYVDSN</sequence>
<evidence type="ECO:0000256" key="3">
    <source>
        <dbReference type="SAM" id="Phobius"/>
    </source>
</evidence>
<dbReference type="Proteomes" id="UP000199155">
    <property type="component" value="Unassembled WGS sequence"/>
</dbReference>
<evidence type="ECO:0000313" key="6">
    <source>
        <dbReference type="Proteomes" id="UP000199155"/>
    </source>
</evidence>
<evidence type="ECO:0000313" key="5">
    <source>
        <dbReference type="EMBL" id="SDJ77292.1"/>
    </source>
</evidence>
<organism evidence="5 6">
    <name type="scientific">Streptomyces indicus</name>
    <dbReference type="NCBI Taxonomy" id="417292"/>
    <lineage>
        <taxon>Bacteria</taxon>
        <taxon>Bacillati</taxon>
        <taxon>Actinomycetota</taxon>
        <taxon>Actinomycetes</taxon>
        <taxon>Kitasatosporales</taxon>
        <taxon>Streptomycetaceae</taxon>
        <taxon>Streptomyces</taxon>
    </lineage>
</organism>
<dbReference type="InterPro" id="IPR004474">
    <property type="entry name" value="LytR_CpsA_psr"/>
</dbReference>
<dbReference type="RefSeq" id="WP_093608210.1">
    <property type="nucleotide sequence ID" value="NZ_FNFF01000002.1"/>
</dbReference>
<feature type="region of interest" description="Disordered" evidence="2">
    <location>
        <begin position="1"/>
        <end position="32"/>
    </location>
</feature>
<dbReference type="Gene3D" id="3.40.630.190">
    <property type="entry name" value="LCP protein"/>
    <property type="match status" value="1"/>
</dbReference>
<feature type="transmembrane region" description="Helical" evidence="3">
    <location>
        <begin position="35"/>
        <end position="59"/>
    </location>
</feature>
<dbReference type="OrthoDB" id="9782542at2"/>
<reference evidence="5 6" key="1">
    <citation type="submission" date="2016-10" db="EMBL/GenBank/DDBJ databases">
        <authorList>
            <person name="de Groot N.N."/>
        </authorList>
    </citation>
    <scope>NUCLEOTIDE SEQUENCE [LARGE SCALE GENOMIC DNA]</scope>
    <source>
        <strain evidence="5 6">CGMCC 4.5727</strain>
    </source>
</reference>
<evidence type="ECO:0000259" key="4">
    <source>
        <dbReference type="Pfam" id="PF03816"/>
    </source>
</evidence>
<name>A0A1G8WGA1_9ACTN</name>
<gene>
    <name evidence="5" type="ORF">SAMN05421806_102455</name>
</gene>
<dbReference type="PANTHER" id="PTHR33392">
    <property type="entry name" value="POLYISOPRENYL-TEICHOIC ACID--PEPTIDOGLYCAN TEICHOIC ACID TRANSFERASE TAGU"/>
    <property type="match status" value="1"/>
</dbReference>
<keyword evidence="6" id="KW-1185">Reference proteome</keyword>
<comment type="similarity">
    <text evidence="1">Belongs to the LytR/CpsA/Psr (LCP) family.</text>
</comment>
<feature type="compositionally biased region" description="Basic residues" evidence="2">
    <location>
        <begin position="19"/>
        <end position="32"/>
    </location>
</feature>
<dbReference type="AlphaFoldDB" id="A0A1G8WGA1"/>
<dbReference type="STRING" id="417292.SAMN05421806_102455"/>
<dbReference type="NCBIfam" id="TIGR00350">
    <property type="entry name" value="lytR_cpsA_psr"/>
    <property type="match status" value="1"/>
</dbReference>
<keyword evidence="3" id="KW-0812">Transmembrane</keyword>
<dbReference type="InterPro" id="IPR050922">
    <property type="entry name" value="LytR/CpsA/Psr_CW_biosynth"/>
</dbReference>
<dbReference type="Pfam" id="PF03816">
    <property type="entry name" value="LytR_cpsA_psr"/>
    <property type="match status" value="1"/>
</dbReference>
<evidence type="ECO:0000256" key="1">
    <source>
        <dbReference type="ARBA" id="ARBA00006068"/>
    </source>
</evidence>
<dbReference type="PANTHER" id="PTHR33392:SF6">
    <property type="entry name" value="POLYISOPRENYL-TEICHOIC ACID--PEPTIDOGLYCAN TEICHOIC ACID TRANSFERASE TAGU"/>
    <property type="match status" value="1"/>
</dbReference>
<keyword evidence="3" id="KW-1133">Transmembrane helix</keyword>
<feature type="region of interest" description="Disordered" evidence="2">
    <location>
        <begin position="357"/>
        <end position="377"/>
    </location>
</feature>
<protein>
    <submittedName>
        <fullName evidence="5">Cell envelope-related function transcriptional attenuator common domain-containing protein</fullName>
    </submittedName>
</protein>